<dbReference type="AlphaFoldDB" id="A0A8S3SF65"/>
<protein>
    <submittedName>
        <fullName evidence="1">Uncharacterized protein</fullName>
    </submittedName>
</protein>
<sequence>MEEGRRESLLFYKYLCHKIGTQVDVRTRRLSFIICDIHNHPLKRNSFKYFPEISSGSRAEGLNLSGSDVDIMLIDNRFEVYESENEAVQGRKLCRIGYLKYSQDSRDLSLMDMFYTVKFLEISHQMIVEPLNDITRQYSKIFNNTTGMIDIY</sequence>
<reference evidence="1" key="1">
    <citation type="submission" date="2021-03" db="EMBL/GenBank/DDBJ databases">
        <authorList>
            <person name="Bekaert M."/>
        </authorList>
    </citation>
    <scope>NUCLEOTIDE SEQUENCE</scope>
</reference>
<evidence type="ECO:0000313" key="1">
    <source>
        <dbReference type="EMBL" id="CAG2216719.1"/>
    </source>
</evidence>
<proteinExistence type="predicted"/>
<accession>A0A8S3SF65</accession>
<dbReference type="Proteomes" id="UP000683360">
    <property type="component" value="Unassembled WGS sequence"/>
</dbReference>
<dbReference type="EMBL" id="CAJPWZ010001489">
    <property type="protein sequence ID" value="CAG2216719.1"/>
    <property type="molecule type" value="Genomic_DNA"/>
</dbReference>
<comment type="caution">
    <text evidence="1">The sequence shown here is derived from an EMBL/GenBank/DDBJ whole genome shotgun (WGS) entry which is preliminary data.</text>
</comment>
<name>A0A8S3SF65_MYTED</name>
<evidence type="ECO:0000313" key="2">
    <source>
        <dbReference type="Proteomes" id="UP000683360"/>
    </source>
</evidence>
<organism evidence="1 2">
    <name type="scientific">Mytilus edulis</name>
    <name type="common">Blue mussel</name>
    <dbReference type="NCBI Taxonomy" id="6550"/>
    <lineage>
        <taxon>Eukaryota</taxon>
        <taxon>Metazoa</taxon>
        <taxon>Spiralia</taxon>
        <taxon>Lophotrochozoa</taxon>
        <taxon>Mollusca</taxon>
        <taxon>Bivalvia</taxon>
        <taxon>Autobranchia</taxon>
        <taxon>Pteriomorphia</taxon>
        <taxon>Mytilida</taxon>
        <taxon>Mytiloidea</taxon>
        <taxon>Mytilidae</taxon>
        <taxon>Mytilinae</taxon>
        <taxon>Mytilus</taxon>
    </lineage>
</organism>
<gene>
    <name evidence="1" type="ORF">MEDL_30385</name>
</gene>
<keyword evidence="2" id="KW-1185">Reference proteome</keyword>